<dbReference type="RefSeq" id="WP_111863716.1">
    <property type="nucleotide sequence ID" value="NZ_QLYX01000002.1"/>
</dbReference>
<reference evidence="2 3" key="1">
    <citation type="submission" date="2018-06" db="EMBL/GenBank/DDBJ databases">
        <title>Actinomadura craniellae sp. nov. isolated from marine sponge Craniella sp.</title>
        <authorList>
            <person name="Li L."/>
            <person name="Xu Q.H."/>
            <person name="Lin H.W."/>
            <person name="Lu Y.H."/>
        </authorList>
    </citation>
    <scope>NUCLEOTIDE SEQUENCE [LARGE SCALE GENOMIC DNA]</scope>
    <source>
        <strain evidence="2 3">LHW63021</strain>
    </source>
</reference>
<name>A0A365HB98_9ACTN</name>
<protein>
    <submittedName>
        <fullName evidence="2">Uncharacterized protein</fullName>
    </submittedName>
</protein>
<keyword evidence="3" id="KW-1185">Reference proteome</keyword>
<accession>A0A365HB98</accession>
<gene>
    <name evidence="2" type="ORF">DPM19_05735</name>
</gene>
<dbReference type="Proteomes" id="UP000251891">
    <property type="component" value="Unassembled WGS sequence"/>
</dbReference>
<dbReference type="EMBL" id="QLYX01000002">
    <property type="protein sequence ID" value="RAY16377.1"/>
    <property type="molecule type" value="Genomic_DNA"/>
</dbReference>
<organism evidence="2 3">
    <name type="scientific">Actinomadura craniellae</name>
    <dbReference type="NCBI Taxonomy" id="2231787"/>
    <lineage>
        <taxon>Bacteria</taxon>
        <taxon>Bacillati</taxon>
        <taxon>Actinomycetota</taxon>
        <taxon>Actinomycetes</taxon>
        <taxon>Streptosporangiales</taxon>
        <taxon>Thermomonosporaceae</taxon>
        <taxon>Actinomadura</taxon>
    </lineage>
</organism>
<evidence type="ECO:0000313" key="2">
    <source>
        <dbReference type="EMBL" id="RAY16377.1"/>
    </source>
</evidence>
<dbReference type="AlphaFoldDB" id="A0A365HB98"/>
<proteinExistence type="predicted"/>
<evidence type="ECO:0000313" key="3">
    <source>
        <dbReference type="Proteomes" id="UP000251891"/>
    </source>
</evidence>
<sequence length="111" mass="11735">MTANHAMSAGMPPVANPDGITTGTPCGCTGCAAHEGPCRSLHQFRHPQTKTAMYLEDTERGPRCPYCLLVTTRPGATGQRAAAALERPAAAGQQDGLFDAAPYRTRHRGTQ</sequence>
<feature type="region of interest" description="Disordered" evidence="1">
    <location>
        <begin position="86"/>
        <end position="111"/>
    </location>
</feature>
<evidence type="ECO:0000256" key="1">
    <source>
        <dbReference type="SAM" id="MobiDB-lite"/>
    </source>
</evidence>
<comment type="caution">
    <text evidence="2">The sequence shown here is derived from an EMBL/GenBank/DDBJ whole genome shotgun (WGS) entry which is preliminary data.</text>
</comment>